<comment type="caution">
    <text evidence="2">The sequence shown here is derived from an EMBL/GenBank/DDBJ whole genome shotgun (WGS) entry which is preliminary data.</text>
</comment>
<evidence type="ECO:0000313" key="3">
    <source>
        <dbReference type="Proteomes" id="UP000527355"/>
    </source>
</evidence>
<dbReference type="AlphaFoldDB" id="A0A7J7V2W5"/>
<dbReference type="EMBL" id="JABWUV010000011">
    <property type="protein sequence ID" value="KAF6319408.1"/>
    <property type="molecule type" value="Genomic_DNA"/>
</dbReference>
<evidence type="ECO:0000313" key="2">
    <source>
        <dbReference type="EMBL" id="KAF6319408.1"/>
    </source>
</evidence>
<gene>
    <name evidence="2" type="ORF">mMyoMyo1_004539</name>
</gene>
<accession>A0A7J7V2W5</accession>
<keyword evidence="3" id="KW-1185">Reference proteome</keyword>
<name>A0A7J7V2W5_MYOMY</name>
<keyword evidence="2" id="KW-0675">Receptor</keyword>
<organism evidence="2 3">
    <name type="scientific">Myotis myotis</name>
    <name type="common">Greater mouse-eared bat</name>
    <name type="synonym">Vespertilio myotis</name>
    <dbReference type="NCBI Taxonomy" id="51298"/>
    <lineage>
        <taxon>Eukaryota</taxon>
        <taxon>Metazoa</taxon>
        <taxon>Chordata</taxon>
        <taxon>Craniata</taxon>
        <taxon>Vertebrata</taxon>
        <taxon>Euteleostomi</taxon>
        <taxon>Mammalia</taxon>
        <taxon>Eutheria</taxon>
        <taxon>Laurasiatheria</taxon>
        <taxon>Chiroptera</taxon>
        <taxon>Yangochiroptera</taxon>
        <taxon>Vespertilionidae</taxon>
        <taxon>Myotis</taxon>
    </lineage>
</organism>
<feature type="region of interest" description="Disordered" evidence="1">
    <location>
        <begin position="52"/>
        <end position="71"/>
    </location>
</feature>
<reference evidence="2 3" key="1">
    <citation type="journal article" date="2020" name="Nature">
        <title>Six reference-quality genomes reveal evolution of bat adaptations.</title>
        <authorList>
            <person name="Jebb D."/>
            <person name="Huang Z."/>
            <person name="Pippel M."/>
            <person name="Hughes G.M."/>
            <person name="Lavrichenko K."/>
            <person name="Devanna P."/>
            <person name="Winkler S."/>
            <person name="Jermiin L.S."/>
            <person name="Skirmuntt E.C."/>
            <person name="Katzourakis A."/>
            <person name="Burkitt-Gray L."/>
            <person name="Ray D.A."/>
            <person name="Sullivan K.A.M."/>
            <person name="Roscito J.G."/>
            <person name="Kirilenko B.M."/>
            <person name="Davalos L.M."/>
            <person name="Corthals A.P."/>
            <person name="Power M.L."/>
            <person name="Jones G."/>
            <person name="Ransome R.D."/>
            <person name="Dechmann D.K.N."/>
            <person name="Locatelli A.G."/>
            <person name="Puechmaille S.J."/>
            <person name="Fedrigo O."/>
            <person name="Jarvis E.D."/>
            <person name="Hiller M."/>
            <person name="Vernes S.C."/>
            <person name="Myers E.W."/>
            <person name="Teeling E.C."/>
        </authorList>
    </citation>
    <scope>NUCLEOTIDE SEQUENCE [LARGE SCALE GENOMIC DNA]</scope>
    <source>
        <strain evidence="2">MMyoMyo1</strain>
        <tissue evidence="2">Flight muscle</tissue>
    </source>
</reference>
<evidence type="ECO:0000256" key="1">
    <source>
        <dbReference type="SAM" id="MobiDB-lite"/>
    </source>
</evidence>
<protein>
    <submittedName>
        <fullName evidence="2">EPH receptor A1</fullName>
    </submittedName>
</protein>
<proteinExistence type="predicted"/>
<dbReference type="Proteomes" id="UP000527355">
    <property type="component" value="Unassembled WGS sequence"/>
</dbReference>
<sequence length="71" mass="7551">MRKAERDAMPAQVAPTGQMWTHPIVSSAPNTAWLSLRGPPSVPVRAAIIEPPGRARKRRAHVSPGAGPGHL</sequence>